<accession>A0ABX3A640</accession>
<evidence type="ECO:0000313" key="2">
    <source>
        <dbReference type="Proteomes" id="UP000094329"/>
    </source>
</evidence>
<keyword evidence="2" id="KW-1185">Reference proteome</keyword>
<evidence type="ECO:0000313" key="1">
    <source>
        <dbReference type="EMBL" id="ODN44109.1"/>
    </source>
</evidence>
<protein>
    <recommendedName>
        <fullName evidence="3">DotD/TraH family lipoprotein</fullName>
    </recommendedName>
</protein>
<comment type="caution">
    <text evidence="1">The sequence shown here is derived from an EMBL/GenBank/DDBJ whole genome shotgun (WGS) entry which is preliminary data.</text>
</comment>
<dbReference type="EMBL" id="MDTU01000001">
    <property type="protein sequence ID" value="ODN44109.1"/>
    <property type="molecule type" value="Genomic_DNA"/>
</dbReference>
<proteinExistence type="predicted"/>
<sequence length="153" mass="16891">MVQGCSSQPTKVNMQSLENEQIKDNAEVQAALTRAVAQTSAALSSLSEIRRAQYPKQQVMPFANIHDSALNKNISINWYGPIGSIVKTIANVVGFDYQEFGKQPDLPILVNVNYQSTPALVALQNIELQANNKAAIKILPKQKIISLRYLTHD</sequence>
<gene>
    <name evidence="1" type="ORF">BGC07_14260</name>
</gene>
<reference evidence="1 2" key="1">
    <citation type="submission" date="2016-08" db="EMBL/GenBank/DDBJ databases">
        <title>Draft genome sequence of Candidatus Piscirickettsia litoralis, from seawater.</title>
        <authorList>
            <person name="Wan X."/>
            <person name="Lee A.J."/>
            <person name="Hou S."/>
            <person name="Donachie S.P."/>
        </authorList>
    </citation>
    <scope>NUCLEOTIDE SEQUENCE [LARGE SCALE GENOMIC DNA]</scope>
    <source>
        <strain evidence="1 2">Y2</strain>
    </source>
</reference>
<name>A0ABX3A640_9GAMM</name>
<dbReference type="Proteomes" id="UP000094329">
    <property type="component" value="Unassembled WGS sequence"/>
</dbReference>
<organism evidence="1 2">
    <name type="scientific">Piscirickettsia litoralis</name>
    <dbReference type="NCBI Taxonomy" id="1891921"/>
    <lineage>
        <taxon>Bacteria</taxon>
        <taxon>Pseudomonadati</taxon>
        <taxon>Pseudomonadota</taxon>
        <taxon>Gammaproteobacteria</taxon>
        <taxon>Thiotrichales</taxon>
        <taxon>Piscirickettsiaceae</taxon>
        <taxon>Piscirickettsia</taxon>
    </lineage>
</organism>
<evidence type="ECO:0008006" key="3">
    <source>
        <dbReference type="Google" id="ProtNLM"/>
    </source>
</evidence>
<dbReference type="InterPro" id="IPR031817">
    <property type="entry name" value="DotD"/>
</dbReference>
<dbReference type="Pfam" id="PF16816">
    <property type="entry name" value="DotD"/>
    <property type="match status" value="1"/>
</dbReference>
<dbReference type="InterPro" id="IPR038140">
    <property type="entry name" value="DotD_sf"/>
</dbReference>
<dbReference type="Gene3D" id="3.55.50.60">
    <property type="entry name" value="DotD protein"/>
    <property type="match status" value="1"/>
</dbReference>